<evidence type="ECO:0000313" key="7">
    <source>
        <dbReference type="EMBL" id="KUG28653.1"/>
    </source>
</evidence>
<dbReference type="Pfam" id="PF00892">
    <property type="entry name" value="EamA"/>
    <property type="match status" value="2"/>
</dbReference>
<evidence type="ECO:0000256" key="3">
    <source>
        <dbReference type="ARBA" id="ARBA00022989"/>
    </source>
</evidence>
<dbReference type="SUPFAM" id="SSF103481">
    <property type="entry name" value="Multidrug resistance efflux transporter EmrE"/>
    <property type="match status" value="2"/>
</dbReference>
<comment type="caution">
    <text evidence="7">The sequence shown here is derived from an EMBL/GenBank/DDBJ whole genome shotgun (WGS) entry which is preliminary data.</text>
</comment>
<feature type="transmembrane region" description="Helical" evidence="5">
    <location>
        <begin position="38"/>
        <end position="59"/>
    </location>
</feature>
<dbReference type="InterPro" id="IPR000620">
    <property type="entry name" value="EamA_dom"/>
</dbReference>
<feature type="transmembrane region" description="Helical" evidence="5">
    <location>
        <begin position="186"/>
        <end position="211"/>
    </location>
</feature>
<accession>A0A0W8G6B3</accession>
<dbReference type="InterPro" id="IPR037185">
    <property type="entry name" value="EmrE-like"/>
</dbReference>
<feature type="domain" description="EamA" evidence="6">
    <location>
        <begin position="155"/>
        <end position="288"/>
    </location>
</feature>
<evidence type="ECO:0000256" key="4">
    <source>
        <dbReference type="ARBA" id="ARBA00023136"/>
    </source>
</evidence>
<feature type="transmembrane region" description="Helical" evidence="5">
    <location>
        <begin position="130"/>
        <end position="148"/>
    </location>
</feature>
<keyword evidence="2 5" id="KW-0812">Transmembrane</keyword>
<feature type="transmembrane region" description="Helical" evidence="5">
    <location>
        <begin position="274"/>
        <end position="292"/>
    </location>
</feature>
<dbReference type="PANTHER" id="PTHR32322:SF2">
    <property type="entry name" value="EAMA DOMAIN-CONTAINING PROTEIN"/>
    <property type="match status" value="1"/>
</dbReference>
<dbReference type="Gene3D" id="1.10.3730.20">
    <property type="match status" value="1"/>
</dbReference>
<feature type="transmembrane region" description="Helical" evidence="5">
    <location>
        <begin position="248"/>
        <end position="268"/>
    </location>
</feature>
<organism evidence="7">
    <name type="scientific">hydrocarbon metagenome</name>
    <dbReference type="NCBI Taxonomy" id="938273"/>
    <lineage>
        <taxon>unclassified sequences</taxon>
        <taxon>metagenomes</taxon>
        <taxon>ecological metagenomes</taxon>
    </lineage>
</organism>
<feature type="transmembrane region" description="Helical" evidence="5">
    <location>
        <begin position="71"/>
        <end position="86"/>
    </location>
</feature>
<keyword evidence="4 5" id="KW-0472">Membrane</keyword>
<feature type="transmembrane region" description="Helical" evidence="5">
    <location>
        <begin position="98"/>
        <end position="118"/>
    </location>
</feature>
<name>A0A0W8G6B3_9ZZZZ</name>
<comment type="subcellular location">
    <subcellularLocation>
        <location evidence="1">Membrane</location>
        <topology evidence="1">Multi-pass membrane protein</topology>
    </subcellularLocation>
</comment>
<evidence type="ECO:0000256" key="2">
    <source>
        <dbReference type="ARBA" id="ARBA00022692"/>
    </source>
</evidence>
<feature type="transmembrane region" description="Helical" evidence="5">
    <location>
        <begin position="154"/>
        <end position="174"/>
    </location>
</feature>
<sequence length="316" mass="32389">MPNPRASAVPTLCLAGAVVLWGSSFVAAKEALSTFTPLSLVFVRMALAAAVFACAGPLLRPSRPAPGDWKWLVLLCLFQPCLYFIFESHALTLTTASQAGVISSLVPLLVTAGARVFFAEPLSPRTMAGLALCLAGVAGLSLGAGQEAEAANPVLGNLLELAAMACAAGYMLVVKHLSPRHDSWRLTALQCYAGAIFFLPAALAAPAGMWWAAGATAWASTAFLGLGVTIGAFGLYNMAMARMPAARASMAINLVPPAALAAGVLFRGDTLTPGQMLACAAIAAGVLLGRVGNAPMRRLRAKGLPTQGASGSCRIP</sequence>
<dbReference type="PANTHER" id="PTHR32322">
    <property type="entry name" value="INNER MEMBRANE TRANSPORTER"/>
    <property type="match status" value="1"/>
</dbReference>
<keyword evidence="3 5" id="KW-1133">Transmembrane helix</keyword>
<feature type="transmembrane region" description="Helical" evidence="5">
    <location>
        <begin position="217"/>
        <end position="236"/>
    </location>
</feature>
<protein>
    <submittedName>
        <fullName evidence="7">Permease of the drug/metabolite transporter (Dmt) superfamily</fullName>
    </submittedName>
</protein>
<dbReference type="AlphaFoldDB" id="A0A0W8G6B3"/>
<dbReference type="EMBL" id="LNQE01000195">
    <property type="protein sequence ID" value="KUG28653.1"/>
    <property type="molecule type" value="Genomic_DNA"/>
</dbReference>
<reference evidence="7" key="1">
    <citation type="journal article" date="2015" name="Proc. Natl. Acad. Sci. U.S.A.">
        <title>Networks of energetic and metabolic interactions define dynamics in microbial communities.</title>
        <authorList>
            <person name="Embree M."/>
            <person name="Liu J.K."/>
            <person name="Al-Bassam M.M."/>
            <person name="Zengler K."/>
        </authorList>
    </citation>
    <scope>NUCLEOTIDE SEQUENCE</scope>
</reference>
<gene>
    <name evidence="7" type="ORF">ASZ90_001477</name>
</gene>
<evidence type="ECO:0000259" key="6">
    <source>
        <dbReference type="Pfam" id="PF00892"/>
    </source>
</evidence>
<evidence type="ECO:0000256" key="5">
    <source>
        <dbReference type="SAM" id="Phobius"/>
    </source>
</evidence>
<evidence type="ECO:0000256" key="1">
    <source>
        <dbReference type="ARBA" id="ARBA00004141"/>
    </source>
</evidence>
<dbReference type="GO" id="GO:0016020">
    <property type="term" value="C:membrane"/>
    <property type="evidence" value="ECO:0007669"/>
    <property type="project" value="UniProtKB-SubCell"/>
</dbReference>
<dbReference type="InterPro" id="IPR050638">
    <property type="entry name" value="AA-Vitamin_Transporters"/>
</dbReference>
<feature type="domain" description="EamA" evidence="6">
    <location>
        <begin position="12"/>
        <end position="141"/>
    </location>
</feature>
<proteinExistence type="predicted"/>